<reference evidence="2" key="1">
    <citation type="submission" date="2020-11" db="EMBL/GenBank/DDBJ databases">
        <authorList>
            <person name="Tran Van P."/>
        </authorList>
    </citation>
    <scope>NUCLEOTIDE SEQUENCE</scope>
</reference>
<gene>
    <name evidence="2" type="ORF">TPSB3V08_LOCUS5626</name>
</gene>
<protein>
    <submittedName>
        <fullName evidence="2">Uncharacterized protein</fullName>
    </submittedName>
</protein>
<accession>A0A7R9D4L0</accession>
<evidence type="ECO:0000313" key="2">
    <source>
        <dbReference type="EMBL" id="CAD7406884.1"/>
    </source>
</evidence>
<feature type="compositionally biased region" description="Acidic residues" evidence="1">
    <location>
        <begin position="69"/>
        <end position="81"/>
    </location>
</feature>
<sequence length="222" mass="23834">MSYHRYRDPRVVLMGVLARKNSFDVKKTAKTETFSHILIHPHLKLWTGSSNGTYALMFRCCVFTGEGGEEGAGEGEVEGEAADSPGAGEDAASSVNSGAMSPSSEAGVGGAPPSRSATPTSPPPSSAATGILLQQHEGSGLLLQQHELYQDLPVAMLHDQLALRWVVGYCCNNTRVVGYCRNNTRVVGYCRNNTRVVGYCRNNTRIVGYYCNSMEGSGLLLI</sequence>
<name>A0A7R9D4L0_TIMPO</name>
<organism evidence="2">
    <name type="scientific">Timema poppense</name>
    <name type="common">Walking stick</name>
    <dbReference type="NCBI Taxonomy" id="170557"/>
    <lineage>
        <taxon>Eukaryota</taxon>
        <taxon>Metazoa</taxon>
        <taxon>Ecdysozoa</taxon>
        <taxon>Arthropoda</taxon>
        <taxon>Hexapoda</taxon>
        <taxon>Insecta</taxon>
        <taxon>Pterygota</taxon>
        <taxon>Neoptera</taxon>
        <taxon>Polyneoptera</taxon>
        <taxon>Phasmatodea</taxon>
        <taxon>Timematodea</taxon>
        <taxon>Timematoidea</taxon>
        <taxon>Timematidae</taxon>
        <taxon>Timema</taxon>
    </lineage>
</organism>
<dbReference type="AlphaFoldDB" id="A0A7R9D4L0"/>
<feature type="compositionally biased region" description="Polar residues" evidence="1">
    <location>
        <begin position="93"/>
        <end position="104"/>
    </location>
</feature>
<dbReference type="EMBL" id="OD003038">
    <property type="protein sequence ID" value="CAD7406884.1"/>
    <property type="molecule type" value="Genomic_DNA"/>
</dbReference>
<evidence type="ECO:0000256" key="1">
    <source>
        <dbReference type="SAM" id="MobiDB-lite"/>
    </source>
</evidence>
<proteinExistence type="predicted"/>
<feature type="region of interest" description="Disordered" evidence="1">
    <location>
        <begin position="69"/>
        <end position="128"/>
    </location>
</feature>